<organism evidence="4 5">
    <name type="scientific">Thiothrix litoralis</name>
    <dbReference type="NCBI Taxonomy" id="2891210"/>
    <lineage>
        <taxon>Bacteria</taxon>
        <taxon>Pseudomonadati</taxon>
        <taxon>Pseudomonadota</taxon>
        <taxon>Gammaproteobacteria</taxon>
        <taxon>Thiotrichales</taxon>
        <taxon>Thiotrichaceae</taxon>
        <taxon>Thiothrix</taxon>
    </lineage>
</organism>
<evidence type="ECO:0000313" key="5">
    <source>
        <dbReference type="Proteomes" id="UP000672039"/>
    </source>
</evidence>
<feature type="DNA-binding region" description="H-T-H motif" evidence="2">
    <location>
        <begin position="42"/>
        <end position="61"/>
    </location>
</feature>
<dbReference type="InterPro" id="IPR001647">
    <property type="entry name" value="HTH_TetR"/>
</dbReference>
<dbReference type="PANTHER" id="PTHR30055:SF196">
    <property type="entry name" value="HTH-TYPE TRANSCRIPTIONAL REGULATOR RUTR"/>
    <property type="match status" value="1"/>
</dbReference>
<accession>A0ABX7WP38</accession>
<dbReference type="InterPro" id="IPR050109">
    <property type="entry name" value="HTH-type_TetR-like_transc_reg"/>
</dbReference>
<keyword evidence="5" id="KW-1185">Reference proteome</keyword>
<reference evidence="4 5" key="1">
    <citation type="submission" date="2021-04" db="EMBL/GenBank/DDBJ databases">
        <title>Genomics, taxonomy and metabolism of representatives of sulfur bacteria of the genus Thiothrix: Thiothrix fructosivorans QT, Thiothrix unzii A1T and three new species, Thiothrix subterranea sp. nov., Thiothrix litoralis sp. nov. and 'Candidatus Thiothrix anitrata' sp. nov.</title>
        <authorList>
            <person name="Ravin N.V."/>
            <person name="Smolyakov D."/>
            <person name="Rudenko T.S."/>
            <person name="Mardanov A.V."/>
            <person name="Beletsky A.V."/>
            <person name="Markov N.D."/>
            <person name="Fomenkov A.I."/>
            <person name="Roberts R.J."/>
            <person name="Karnachuk O.V."/>
            <person name="Novikov A."/>
            <person name="Grabovich M.Y."/>
        </authorList>
    </citation>
    <scope>NUCLEOTIDE SEQUENCE [LARGE SCALE GENOMIC DNA]</scope>
    <source>
        <strain evidence="4 5">AS</strain>
    </source>
</reference>
<dbReference type="Pfam" id="PF08362">
    <property type="entry name" value="TetR_C_3"/>
    <property type="match status" value="1"/>
</dbReference>
<dbReference type="Pfam" id="PF00440">
    <property type="entry name" value="TetR_N"/>
    <property type="match status" value="1"/>
</dbReference>
<gene>
    <name evidence="4" type="ORF">J9253_12930</name>
</gene>
<evidence type="ECO:0000313" key="4">
    <source>
        <dbReference type="EMBL" id="QTR44916.1"/>
    </source>
</evidence>
<evidence type="ECO:0000259" key="3">
    <source>
        <dbReference type="PROSITE" id="PS50977"/>
    </source>
</evidence>
<dbReference type="Gene3D" id="1.10.357.10">
    <property type="entry name" value="Tetracycline Repressor, domain 2"/>
    <property type="match status" value="1"/>
</dbReference>
<dbReference type="SUPFAM" id="SSF46689">
    <property type="entry name" value="Homeodomain-like"/>
    <property type="match status" value="1"/>
</dbReference>
<dbReference type="InterPro" id="IPR013573">
    <property type="entry name" value="Tscrpt_reg_YcdC_C"/>
</dbReference>
<dbReference type="Proteomes" id="UP000672039">
    <property type="component" value="Chromosome"/>
</dbReference>
<dbReference type="InterPro" id="IPR009057">
    <property type="entry name" value="Homeodomain-like_sf"/>
</dbReference>
<sequence length="218" mass="24626">MLIHVESHKQDKSVGRIRQQNESKIIAAAEIEFARHGYKGASIQNIAERSGLPKANIHYYFRSKQGLYAAVLSNILDLWDEVLSELDPDGDPAQELEAYIRAKMVLSRDYPLASRIFGIEIMSGGAHLKEYFQDGYVDWFKGRTAVFETWIAQGKMQPIDPAHLVFLLWSSTQHYADFSCQIDAALGKPQAMLERAEFDTATETLIHIILQGCGIRQP</sequence>
<dbReference type="SUPFAM" id="SSF48498">
    <property type="entry name" value="Tetracyclin repressor-like, C-terminal domain"/>
    <property type="match status" value="1"/>
</dbReference>
<dbReference type="Gene3D" id="1.10.10.60">
    <property type="entry name" value="Homeodomain-like"/>
    <property type="match status" value="1"/>
</dbReference>
<evidence type="ECO:0000256" key="1">
    <source>
        <dbReference type="ARBA" id="ARBA00023125"/>
    </source>
</evidence>
<dbReference type="PROSITE" id="PS50977">
    <property type="entry name" value="HTH_TETR_2"/>
    <property type="match status" value="1"/>
</dbReference>
<feature type="domain" description="HTH tetR-type" evidence="3">
    <location>
        <begin position="19"/>
        <end position="79"/>
    </location>
</feature>
<name>A0ABX7WP38_9GAMM</name>
<protein>
    <submittedName>
        <fullName evidence="4">TetR family transcriptional regulator C-terminal domain-containing protein</fullName>
    </submittedName>
</protein>
<dbReference type="RefSeq" id="WP_210221357.1">
    <property type="nucleotide sequence ID" value="NZ_CP072801.1"/>
</dbReference>
<dbReference type="PANTHER" id="PTHR30055">
    <property type="entry name" value="HTH-TYPE TRANSCRIPTIONAL REGULATOR RUTR"/>
    <property type="match status" value="1"/>
</dbReference>
<keyword evidence="1 2" id="KW-0238">DNA-binding</keyword>
<evidence type="ECO:0000256" key="2">
    <source>
        <dbReference type="PROSITE-ProRule" id="PRU00335"/>
    </source>
</evidence>
<dbReference type="InterPro" id="IPR036271">
    <property type="entry name" value="Tet_transcr_reg_TetR-rel_C_sf"/>
</dbReference>
<dbReference type="EMBL" id="CP072801">
    <property type="protein sequence ID" value="QTR44916.1"/>
    <property type="molecule type" value="Genomic_DNA"/>
</dbReference>
<dbReference type="PRINTS" id="PR00455">
    <property type="entry name" value="HTHTETR"/>
</dbReference>
<proteinExistence type="predicted"/>